<evidence type="ECO:0000256" key="5">
    <source>
        <dbReference type="SAM" id="Phobius"/>
    </source>
</evidence>
<dbReference type="InterPro" id="IPR001478">
    <property type="entry name" value="PDZ"/>
</dbReference>
<keyword evidence="5" id="KW-1133">Transmembrane helix</keyword>
<dbReference type="Gene3D" id="3.30.750.44">
    <property type="match status" value="1"/>
</dbReference>
<feature type="non-terminal residue" evidence="7">
    <location>
        <position position="332"/>
    </location>
</feature>
<dbReference type="InterPro" id="IPR055210">
    <property type="entry name" value="CtpA/B_N"/>
</dbReference>
<proteinExistence type="inferred from homology"/>
<dbReference type="SMART" id="SM00245">
    <property type="entry name" value="TSPc"/>
    <property type="match status" value="1"/>
</dbReference>
<dbReference type="GO" id="GO:0008236">
    <property type="term" value="F:serine-type peptidase activity"/>
    <property type="evidence" value="ECO:0007669"/>
    <property type="project" value="UniProtKB-KW"/>
</dbReference>
<dbReference type="InterPro" id="IPR005151">
    <property type="entry name" value="Tail-specific_protease"/>
</dbReference>
<dbReference type="Gene3D" id="3.90.226.10">
    <property type="entry name" value="2-enoyl-CoA Hydratase, Chain A, domain 1"/>
    <property type="match status" value="1"/>
</dbReference>
<accession>X0RUH1</accession>
<keyword evidence="4" id="KW-0720">Serine protease</keyword>
<dbReference type="GO" id="GO:0006508">
    <property type="term" value="P:proteolysis"/>
    <property type="evidence" value="ECO:0007669"/>
    <property type="project" value="UniProtKB-KW"/>
</dbReference>
<dbReference type="InterPro" id="IPR004447">
    <property type="entry name" value="Peptidase_S41A"/>
</dbReference>
<feature type="transmembrane region" description="Helical" evidence="5">
    <location>
        <begin position="9"/>
        <end position="28"/>
    </location>
</feature>
<evidence type="ECO:0000256" key="4">
    <source>
        <dbReference type="ARBA" id="ARBA00022825"/>
    </source>
</evidence>
<dbReference type="FunFam" id="2.30.42.10:FF:000063">
    <property type="entry name" value="Peptidase, S41 family"/>
    <property type="match status" value="1"/>
</dbReference>
<keyword evidence="5" id="KW-0812">Transmembrane</keyword>
<keyword evidence="3" id="KW-0378">Hydrolase</keyword>
<keyword evidence="2" id="KW-0645">Protease</keyword>
<name>X0RUH1_9ZZZZ</name>
<comment type="caution">
    <text evidence="7">The sequence shown here is derived from an EMBL/GenBank/DDBJ whole genome shotgun (WGS) entry which is preliminary data.</text>
</comment>
<dbReference type="Pfam" id="PF03572">
    <property type="entry name" value="Peptidase_S41"/>
    <property type="match status" value="1"/>
</dbReference>
<gene>
    <name evidence="7" type="ORF">S01H1_00394</name>
</gene>
<dbReference type="GO" id="GO:0030288">
    <property type="term" value="C:outer membrane-bounded periplasmic space"/>
    <property type="evidence" value="ECO:0007669"/>
    <property type="project" value="TreeGrafter"/>
</dbReference>
<keyword evidence="5" id="KW-0472">Membrane</keyword>
<comment type="similarity">
    <text evidence="1">Belongs to the peptidase S41A family.</text>
</comment>
<protein>
    <recommendedName>
        <fullName evidence="6">PDZ domain-containing protein</fullName>
    </recommendedName>
</protein>
<reference evidence="7" key="1">
    <citation type="journal article" date="2014" name="Front. Microbiol.">
        <title>High frequency of phylogenetically diverse reductive dehalogenase-homologous genes in deep subseafloor sedimentary metagenomes.</title>
        <authorList>
            <person name="Kawai M."/>
            <person name="Futagami T."/>
            <person name="Toyoda A."/>
            <person name="Takaki Y."/>
            <person name="Nishi S."/>
            <person name="Hori S."/>
            <person name="Arai W."/>
            <person name="Tsubouchi T."/>
            <person name="Morono Y."/>
            <person name="Uchiyama I."/>
            <person name="Ito T."/>
            <person name="Fujiyama A."/>
            <person name="Inagaki F."/>
            <person name="Takami H."/>
        </authorList>
    </citation>
    <scope>NUCLEOTIDE SEQUENCE</scope>
    <source>
        <strain evidence="7">Expedition CK06-06</strain>
    </source>
</reference>
<evidence type="ECO:0000256" key="3">
    <source>
        <dbReference type="ARBA" id="ARBA00022801"/>
    </source>
</evidence>
<dbReference type="GO" id="GO:0007165">
    <property type="term" value="P:signal transduction"/>
    <property type="evidence" value="ECO:0007669"/>
    <property type="project" value="TreeGrafter"/>
</dbReference>
<dbReference type="GO" id="GO:0004175">
    <property type="term" value="F:endopeptidase activity"/>
    <property type="evidence" value="ECO:0007669"/>
    <property type="project" value="TreeGrafter"/>
</dbReference>
<dbReference type="CDD" id="cd06782">
    <property type="entry name" value="cpPDZ_CPP-like"/>
    <property type="match status" value="1"/>
</dbReference>
<dbReference type="PANTHER" id="PTHR32060">
    <property type="entry name" value="TAIL-SPECIFIC PROTEASE"/>
    <property type="match status" value="1"/>
</dbReference>
<sequence length="332" mass="36986">MINIKRKRIITLISIFVLVSIISGFLFYNVRANSKTNEEELFTNLEPFFEALNLVRFEYIKKDIDLDKVIQGAIRGMLKALDDPYTRYMDPQALKREQEDMFLGHFGGLGIIISIKDDQLTIISPIEDTPAYSAGIKAGDKIVEIDGKSTEGIELNEAVDILRGEKGTEVTLGIKRENVEEILEITIIRDIIEVKAVKREIMGRDNNLGYIRITTFNVNTELGLEEVLNEFKKDSNIQGIILDLRNNPGGLLDSSIEVASKFIKEGPIVHIKDRDGIVATIESRGNKYPEWPLFVLVNEGSASASEIVAGAIQDSGRGTLLGERTFGKGVVQ</sequence>
<feature type="domain" description="PDZ" evidence="6">
    <location>
        <begin position="107"/>
        <end position="163"/>
    </location>
</feature>
<dbReference type="Pfam" id="PF22694">
    <property type="entry name" value="CtpB_N-like"/>
    <property type="match status" value="1"/>
</dbReference>
<dbReference type="InterPro" id="IPR036034">
    <property type="entry name" value="PDZ_sf"/>
</dbReference>
<dbReference type="SUPFAM" id="SSF50156">
    <property type="entry name" value="PDZ domain-like"/>
    <property type="match status" value="1"/>
</dbReference>
<dbReference type="EMBL" id="BARS01000136">
    <property type="protein sequence ID" value="GAF72459.1"/>
    <property type="molecule type" value="Genomic_DNA"/>
</dbReference>
<dbReference type="CDD" id="cd07560">
    <property type="entry name" value="Peptidase_S41_CPP"/>
    <property type="match status" value="1"/>
</dbReference>
<dbReference type="InterPro" id="IPR029045">
    <property type="entry name" value="ClpP/crotonase-like_dom_sf"/>
</dbReference>
<dbReference type="PANTHER" id="PTHR32060:SF30">
    <property type="entry name" value="CARBOXY-TERMINAL PROCESSING PROTEASE CTPA"/>
    <property type="match status" value="1"/>
</dbReference>
<dbReference type="PROSITE" id="PS50106">
    <property type="entry name" value="PDZ"/>
    <property type="match status" value="1"/>
</dbReference>
<dbReference type="Gene3D" id="2.30.42.10">
    <property type="match status" value="1"/>
</dbReference>
<evidence type="ECO:0000259" key="6">
    <source>
        <dbReference type="PROSITE" id="PS50106"/>
    </source>
</evidence>
<dbReference type="Pfam" id="PF17820">
    <property type="entry name" value="PDZ_6"/>
    <property type="match status" value="1"/>
</dbReference>
<organism evidence="7">
    <name type="scientific">marine sediment metagenome</name>
    <dbReference type="NCBI Taxonomy" id="412755"/>
    <lineage>
        <taxon>unclassified sequences</taxon>
        <taxon>metagenomes</taxon>
        <taxon>ecological metagenomes</taxon>
    </lineage>
</organism>
<dbReference type="AlphaFoldDB" id="X0RUH1"/>
<evidence type="ECO:0000256" key="2">
    <source>
        <dbReference type="ARBA" id="ARBA00022670"/>
    </source>
</evidence>
<dbReference type="NCBIfam" id="TIGR00225">
    <property type="entry name" value="prc"/>
    <property type="match status" value="1"/>
</dbReference>
<evidence type="ECO:0000256" key="1">
    <source>
        <dbReference type="ARBA" id="ARBA00009179"/>
    </source>
</evidence>
<dbReference type="SMART" id="SM00228">
    <property type="entry name" value="PDZ"/>
    <property type="match status" value="1"/>
</dbReference>
<evidence type="ECO:0000313" key="7">
    <source>
        <dbReference type="EMBL" id="GAF72459.1"/>
    </source>
</evidence>
<dbReference type="SUPFAM" id="SSF52096">
    <property type="entry name" value="ClpP/crotonase"/>
    <property type="match status" value="1"/>
</dbReference>
<dbReference type="InterPro" id="IPR041489">
    <property type="entry name" value="PDZ_6"/>
</dbReference>